<sequence length="54" mass="6347">MEDYPFSVTFGKSPLTPTAETLTAFLTNMKYNVIDILSKRIYWKFWPTGARVWN</sequence>
<dbReference type="AlphaFoldDB" id="L7E4Q2"/>
<name>L7E4Q2_MICAE</name>
<gene>
    <name evidence="1" type="ORF">O53_2394</name>
</gene>
<dbReference type="EMBL" id="ANKQ01000002">
    <property type="protein sequence ID" value="ELP53588.1"/>
    <property type="molecule type" value="Genomic_DNA"/>
</dbReference>
<evidence type="ECO:0000313" key="1">
    <source>
        <dbReference type="EMBL" id="ELP53588.1"/>
    </source>
</evidence>
<organism evidence="1 2">
    <name type="scientific">Microcystis aeruginosa TAIHU98</name>
    <dbReference type="NCBI Taxonomy" id="1134457"/>
    <lineage>
        <taxon>Bacteria</taxon>
        <taxon>Bacillati</taxon>
        <taxon>Cyanobacteriota</taxon>
        <taxon>Cyanophyceae</taxon>
        <taxon>Oscillatoriophycideae</taxon>
        <taxon>Chroococcales</taxon>
        <taxon>Microcystaceae</taxon>
        <taxon>Microcystis</taxon>
    </lineage>
</organism>
<comment type="caution">
    <text evidence="1">The sequence shown here is derived from an EMBL/GenBank/DDBJ whole genome shotgun (WGS) entry which is preliminary data.</text>
</comment>
<dbReference type="Proteomes" id="UP000010932">
    <property type="component" value="Unassembled WGS sequence"/>
</dbReference>
<proteinExistence type="predicted"/>
<protein>
    <submittedName>
        <fullName evidence="1">Uncharacterized protein</fullName>
    </submittedName>
</protein>
<accession>L7E4Q2</accession>
<reference evidence="1 2" key="1">
    <citation type="journal article" date="2013" name="Genome Announc.">
        <title>Whole-Genome Sequence of Microcystis aeruginosa TAIHU98, a Nontoxic Bloom-Forming Strain Isolated from Taihu Lake, China.</title>
        <authorList>
            <person name="Yang C."/>
            <person name="Zhang W."/>
            <person name="Ren M."/>
            <person name="Song L."/>
            <person name="Li T."/>
            <person name="Zhao J."/>
        </authorList>
    </citation>
    <scope>NUCLEOTIDE SEQUENCE [LARGE SCALE GENOMIC DNA]</scope>
    <source>
        <strain evidence="1 2">TAIHU98</strain>
    </source>
</reference>
<evidence type="ECO:0000313" key="2">
    <source>
        <dbReference type="Proteomes" id="UP000010932"/>
    </source>
</evidence>